<sequence>MFDWETDSFMSEWDRKYVSTNVKPEARQYDRDLFLELNSKLAASHPELQGYSHAIIAAACCAAGRADVVGRFFDDITFDSTPEASEKAFLCLREAITIVFPYVGMPTCIPACYGMIGVVQRKGPTYASTKVLRKTTIDEDDVRKGRELKSRIYSGVGNSEIFSLMDKYFTDLFTTSTVVTWGYLISKANEEVFQPQESHLIIAASIAALGATRQTKSHIKATLGIGNSVACVKDVLEAIRKITEWAGRPIGSFDVDSLSQEIQNALKKVCLGDALVDPTEDLLGLLEAGELTALELVGKDLFDAKPTDKVRRVKKLLGPLDPEDVPILRCVGLNYAKHIKETGRAPPPYPSIFIKPSRSVTGWNNDIPIPTIAQKDQLDYEGELAIVIGKEGKDISEEDALKHVAGYTVANDVSARTWQRDPQFAGGVPQWCFSKGFDHFAPMGPAIVSPSVLGAADNLLLQTRVNGEIRQEASTDDLVFGVKKIIAFVSQGTTLEKGSVILTGTPGGVALGMKPPKWLTDGDTVEVSISGIGTVRNRMVFL</sequence>
<dbReference type="SUPFAM" id="SSF69118">
    <property type="entry name" value="AhpD-like"/>
    <property type="match status" value="1"/>
</dbReference>
<dbReference type="InterPro" id="IPR011234">
    <property type="entry name" value="Fumarylacetoacetase-like_C"/>
</dbReference>
<evidence type="ECO:0000259" key="3">
    <source>
        <dbReference type="Pfam" id="PF01557"/>
    </source>
</evidence>
<dbReference type="InterPro" id="IPR029032">
    <property type="entry name" value="AhpD-like"/>
</dbReference>
<dbReference type="Gene3D" id="1.20.1290.10">
    <property type="entry name" value="AhpD-like"/>
    <property type="match status" value="1"/>
</dbReference>
<evidence type="ECO:0000256" key="1">
    <source>
        <dbReference type="ARBA" id="ARBA00010211"/>
    </source>
</evidence>
<dbReference type="GO" id="GO:0050163">
    <property type="term" value="F:oxaloacetate tautomerase activity"/>
    <property type="evidence" value="ECO:0007669"/>
    <property type="project" value="UniProtKB-ARBA"/>
</dbReference>
<dbReference type="SUPFAM" id="SSF56529">
    <property type="entry name" value="FAH"/>
    <property type="match status" value="1"/>
</dbReference>
<accession>A0A8H4L8S0</accession>
<comment type="caution">
    <text evidence="4">The sequence shown here is derived from an EMBL/GenBank/DDBJ whole genome shotgun (WGS) entry which is preliminary data.</text>
</comment>
<feature type="domain" description="Fumarylacetoacetase-like C-terminal" evidence="3">
    <location>
        <begin position="330"/>
        <end position="539"/>
    </location>
</feature>
<name>A0A8H4L8S0_9HYPO</name>
<reference evidence="4 5" key="1">
    <citation type="submission" date="2020-01" db="EMBL/GenBank/DDBJ databases">
        <title>Identification and distribution of gene clusters putatively required for synthesis of sphingolipid metabolism inhibitors in phylogenetically diverse species of the filamentous fungus Fusarium.</title>
        <authorList>
            <person name="Kim H.-S."/>
            <person name="Busman M."/>
            <person name="Brown D.W."/>
            <person name="Divon H."/>
            <person name="Uhlig S."/>
            <person name="Proctor R.H."/>
        </authorList>
    </citation>
    <scope>NUCLEOTIDE SEQUENCE [LARGE SCALE GENOMIC DNA]</scope>
    <source>
        <strain evidence="4 5">NRRL 20459</strain>
    </source>
</reference>
<dbReference type="PANTHER" id="PTHR11820:SF100">
    <property type="entry name" value="FUMARYLACETOACETATE HYDROLASE FAMILY PROTEIN (AFU_ORTHOLOGUE AFUA_4G01490)"/>
    <property type="match status" value="1"/>
</dbReference>
<protein>
    <submittedName>
        <fullName evidence="4">5-carboxymethyl-2-hydroxymuconate isomerase</fullName>
    </submittedName>
</protein>
<dbReference type="InterPro" id="IPR036663">
    <property type="entry name" value="Fumarylacetoacetase_C_sf"/>
</dbReference>
<evidence type="ECO:0000313" key="5">
    <source>
        <dbReference type="Proteomes" id="UP000554235"/>
    </source>
</evidence>
<keyword evidence="4" id="KW-0413">Isomerase</keyword>
<dbReference type="Gene3D" id="3.90.850.10">
    <property type="entry name" value="Fumarylacetoacetase-like, C-terminal domain"/>
    <property type="match status" value="1"/>
</dbReference>
<comment type="similarity">
    <text evidence="1">Belongs to the FAH family.</text>
</comment>
<proteinExistence type="inferred from homology"/>
<dbReference type="GO" id="GO:0046872">
    <property type="term" value="F:metal ion binding"/>
    <property type="evidence" value="ECO:0007669"/>
    <property type="project" value="UniProtKB-KW"/>
</dbReference>
<organism evidence="4 5">
    <name type="scientific">Fusarium albosuccineum</name>
    <dbReference type="NCBI Taxonomy" id="1237068"/>
    <lineage>
        <taxon>Eukaryota</taxon>
        <taxon>Fungi</taxon>
        <taxon>Dikarya</taxon>
        <taxon>Ascomycota</taxon>
        <taxon>Pezizomycotina</taxon>
        <taxon>Sordariomycetes</taxon>
        <taxon>Hypocreomycetidae</taxon>
        <taxon>Hypocreales</taxon>
        <taxon>Nectriaceae</taxon>
        <taxon>Fusarium</taxon>
        <taxon>Fusarium decemcellulare species complex</taxon>
    </lineage>
</organism>
<dbReference type="AlphaFoldDB" id="A0A8H4L8S0"/>
<dbReference type="EMBL" id="JAADYS010001078">
    <property type="protein sequence ID" value="KAF4465175.1"/>
    <property type="molecule type" value="Genomic_DNA"/>
</dbReference>
<evidence type="ECO:0000256" key="2">
    <source>
        <dbReference type="ARBA" id="ARBA00022723"/>
    </source>
</evidence>
<dbReference type="Proteomes" id="UP000554235">
    <property type="component" value="Unassembled WGS sequence"/>
</dbReference>
<evidence type="ECO:0000313" key="4">
    <source>
        <dbReference type="EMBL" id="KAF4465175.1"/>
    </source>
</evidence>
<keyword evidence="5" id="KW-1185">Reference proteome</keyword>
<dbReference type="Pfam" id="PF01557">
    <property type="entry name" value="FAA_hydrolase"/>
    <property type="match status" value="1"/>
</dbReference>
<dbReference type="GO" id="GO:0006107">
    <property type="term" value="P:oxaloacetate metabolic process"/>
    <property type="evidence" value="ECO:0007669"/>
    <property type="project" value="UniProtKB-ARBA"/>
</dbReference>
<dbReference type="FunFam" id="3.90.850.10:FF:000002">
    <property type="entry name" value="2-hydroxyhepta-2,4-diene-1,7-dioate isomerase"/>
    <property type="match status" value="1"/>
</dbReference>
<dbReference type="PANTHER" id="PTHR11820">
    <property type="entry name" value="ACYLPYRUVASE"/>
    <property type="match status" value="1"/>
</dbReference>
<dbReference type="OrthoDB" id="3707757at2759"/>
<gene>
    <name evidence="4" type="ORF">FALBO_7976</name>
</gene>
<keyword evidence="2" id="KW-0479">Metal-binding</keyword>